<reference evidence="2 3" key="1">
    <citation type="journal article" date="2015" name="Proc. Natl. Acad. Sci. U.S.A.">
        <title>The resurrection genome of Boea hygrometrica: A blueprint for survival of dehydration.</title>
        <authorList>
            <person name="Xiao L."/>
            <person name="Yang G."/>
            <person name="Zhang L."/>
            <person name="Yang X."/>
            <person name="Zhao S."/>
            <person name="Ji Z."/>
            <person name="Zhou Q."/>
            <person name="Hu M."/>
            <person name="Wang Y."/>
            <person name="Chen M."/>
            <person name="Xu Y."/>
            <person name="Jin H."/>
            <person name="Xiao X."/>
            <person name="Hu G."/>
            <person name="Bao F."/>
            <person name="Hu Y."/>
            <person name="Wan P."/>
            <person name="Li L."/>
            <person name="Deng X."/>
            <person name="Kuang T."/>
            <person name="Xiang C."/>
            <person name="Zhu J.K."/>
            <person name="Oliver M.J."/>
            <person name="He Y."/>
        </authorList>
    </citation>
    <scope>NUCLEOTIDE SEQUENCE [LARGE SCALE GENOMIC DNA]</scope>
    <source>
        <strain evidence="3">cv. XS01</strain>
    </source>
</reference>
<proteinExistence type="predicted"/>
<evidence type="ECO:0000313" key="2">
    <source>
        <dbReference type="EMBL" id="KZV41874.1"/>
    </source>
</evidence>
<dbReference type="Proteomes" id="UP000250235">
    <property type="component" value="Unassembled WGS sequence"/>
</dbReference>
<name>A0A2Z7C4N2_9LAMI</name>
<evidence type="ECO:0000256" key="1">
    <source>
        <dbReference type="SAM" id="MobiDB-lite"/>
    </source>
</evidence>
<evidence type="ECO:0000313" key="3">
    <source>
        <dbReference type="Proteomes" id="UP000250235"/>
    </source>
</evidence>
<feature type="region of interest" description="Disordered" evidence="1">
    <location>
        <begin position="1"/>
        <end position="32"/>
    </location>
</feature>
<protein>
    <submittedName>
        <fullName evidence="2">Uncharacterized protein</fullName>
    </submittedName>
</protein>
<dbReference type="EMBL" id="KQ999343">
    <property type="protein sequence ID" value="KZV41874.1"/>
    <property type="molecule type" value="Genomic_DNA"/>
</dbReference>
<dbReference type="AlphaFoldDB" id="A0A2Z7C4N2"/>
<keyword evidence="3" id="KW-1185">Reference proteome</keyword>
<gene>
    <name evidence="2" type="ORF">F511_35662</name>
</gene>
<sequence>MSSHDSSIVRRVAESLDSPSPSGLRNEGEEVPSSIDLHRARMLRIAHDEVQLVAQGCPWYEVKASTLKESEISLIKEKAGISVL</sequence>
<organism evidence="2 3">
    <name type="scientific">Dorcoceras hygrometricum</name>
    <dbReference type="NCBI Taxonomy" id="472368"/>
    <lineage>
        <taxon>Eukaryota</taxon>
        <taxon>Viridiplantae</taxon>
        <taxon>Streptophyta</taxon>
        <taxon>Embryophyta</taxon>
        <taxon>Tracheophyta</taxon>
        <taxon>Spermatophyta</taxon>
        <taxon>Magnoliopsida</taxon>
        <taxon>eudicotyledons</taxon>
        <taxon>Gunneridae</taxon>
        <taxon>Pentapetalae</taxon>
        <taxon>asterids</taxon>
        <taxon>lamiids</taxon>
        <taxon>Lamiales</taxon>
        <taxon>Gesneriaceae</taxon>
        <taxon>Didymocarpoideae</taxon>
        <taxon>Trichosporeae</taxon>
        <taxon>Loxocarpinae</taxon>
        <taxon>Dorcoceras</taxon>
    </lineage>
</organism>
<accession>A0A2Z7C4N2</accession>